<evidence type="ECO:0000256" key="4">
    <source>
        <dbReference type="ARBA" id="ARBA00022777"/>
    </source>
</evidence>
<name>A0A1H0W006_9BACI</name>
<dbReference type="InterPro" id="IPR039506">
    <property type="entry name" value="SPOB_a"/>
</dbReference>
<evidence type="ECO:0000259" key="8">
    <source>
        <dbReference type="PROSITE" id="PS50109"/>
    </source>
</evidence>
<dbReference type="GO" id="GO:0042802">
    <property type="term" value="F:identical protein binding"/>
    <property type="evidence" value="ECO:0007669"/>
    <property type="project" value="TreeGrafter"/>
</dbReference>
<evidence type="ECO:0000256" key="6">
    <source>
        <dbReference type="ARBA" id="ARBA00023012"/>
    </source>
</evidence>
<dbReference type="Pfam" id="PF14501">
    <property type="entry name" value="HATPase_c_5"/>
    <property type="match status" value="1"/>
</dbReference>
<keyword evidence="10" id="KW-1185">Reference proteome</keyword>
<evidence type="ECO:0000256" key="5">
    <source>
        <dbReference type="ARBA" id="ARBA00022840"/>
    </source>
</evidence>
<dbReference type="InterPro" id="IPR029151">
    <property type="entry name" value="Sensor-like_sf"/>
</dbReference>
<dbReference type="RefSeq" id="WP_090856298.1">
    <property type="nucleotide sequence ID" value="NZ_FNJU01000008.1"/>
</dbReference>
<keyword evidence="6" id="KW-0902">Two-component regulatory system</keyword>
<dbReference type="Gene3D" id="1.10.287.130">
    <property type="match status" value="1"/>
</dbReference>
<dbReference type="InterPro" id="IPR005467">
    <property type="entry name" value="His_kinase_dom"/>
</dbReference>
<sequence>MKRSKLKLIFVLSILLLLFLTSLNVFTSYIKIEKTVEESIANQSIQSAMSIASSIDTEQYKSFLANPVKSEDYWEIRNYLNDAREKIGALYVYTLKVDNPKVSRGMIIGMPEDDEMDYPIGEICTVPEEQVRKAYEGQTYKTGVLNDTFLKTSYISVGAPIIDNEGTIIGYIGIDIGTDMVNEVGSKILKDSVSMFVFNILFVFLVLISFIIIQRWYVKERKRELEDTEDTYQTEFKSLISSVQSLRHDFTNHLQVIHGLLKLGEQGKALEYSSSLVNEVRTVSDVKLRIDNPGLSVLLQTKKLAALNHSIDLSFDVSNGSFNKLKTIDLIKILSNLIDNAIEAAIELPEGQRKMSIVIKEDIDHYLFEISNTGTKIEDTDTVFKRGFTTKKTEMGKIRGQGLFIVKDVTKKYGGKITIRSTKKETTVLVVIPL</sequence>
<dbReference type="EMBL" id="FNJU01000008">
    <property type="protein sequence ID" value="SDP83716.1"/>
    <property type="molecule type" value="Genomic_DNA"/>
</dbReference>
<dbReference type="Gene3D" id="3.30.565.10">
    <property type="entry name" value="Histidine kinase-like ATPase, C-terminal domain"/>
    <property type="match status" value="1"/>
</dbReference>
<evidence type="ECO:0000313" key="10">
    <source>
        <dbReference type="Proteomes" id="UP000199159"/>
    </source>
</evidence>
<reference evidence="10" key="1">
    <citation type="submission" date="2016-10" db="EMBL/GenBank/DDBJ databases">
        <authorList>
            <person name="Varghese N."/>
            <person name="Submissions S."/>
        </authorList>
    </citation>
    <scope>NUCLEOTIDE SEQUENCE [LARGE SCALE GENOMIC DNA]</scope>
    <source>
        <strain evidence="10">IBRC-M10078</strain>
    </source>
</reference>
<evidence type="ECO:0000256" key="3">
    <source>
        <dbReference type="ARBA" id="ARBA00022741"/>
    </source>
</evidence>
<accession>A0A1H0W006</accession>
<proteinExistence type="predicted"/>
<evidence type="ECO:0000256" key="7">
    <source>
        <dbReference type="SAM" id="Phobius"/>
    </source>
</evidence>
<dbReference type="OrthoDB" id="3173688at2"/>
<dbReference type="InterPro" id="IPR003594">
    <property type="entry name" value="HATPase_dom"/>
</dbReference>
<dbReference type="Proteomes" id="UP000199159">
    <property type="component" value="Unassembled WGS sequence"/>
</dbReference>
<dbReference type="InterPro" id="IPR032834">
    <property type="entry name" value="NatK-like_C"/>
</dbReference>
<feature type="domain" description="Histidine kinase" evidence="8">
    <location>
        <begin position="245"/>
        <end position="434"/>
    </location>
</feature>
<protein>
    <submittedName>
        <fullName evidence="9">Sensor_kinase_SpoOB-type, alpha-helical domain</fullName>
    </submittedName>
</protein>
<dbReference type="PROSITE" id="PS50109">
    <property type="entry name" value="HIS_KIN"/>
    <property type="match status" value="1"/>
</dbReference>
<dbReference type="PANTHER" id="PTHR40448:SF1">
    <property type="entry name" value="TWO-COMPONENT SENSOR HISTIDINE KINASE"/>
    <property type="match status" value="1"/>
</dbReference>
<evidence type="ECO:0000313" key="9">
    <source>
        <dbReference type="EMBL" id="SDP83716.1"/>
    </source>
</evidence>
<dbReference type="STRING" id="930152.SAMN05216565_108105"/>
<gene>
    <name evidence="9" type="ORF">SAMN05216565_108105</name>
</gene>
<keyword evidence="7" id="KW-1133">Transmembrane helix</keyword>
<dbReference type="GO" id="GO:0000155">
    <property type="term" value="F:phosphorelay sensor kinase activity"/>
    <property type="evidence" value="ECO:0007669"/>
    <property type="project" value="InterPro"/>
</dbReference>
<organism evidence="9 10">
    <name type="scientific">Litchfieldia salsa</name>
    <dbReference type="NCBI Taxonomy" id="930152"/>
    <lineage>
        <taxon>Bacteria</taxon>
        <taxon>Bacillati</taxon>
        <taxon>Bacillota</taxon>
        <taxon>Bacilli</taxon>
        <taxon>Bacillales</taxon>
        <taxon>Bacillaceae</taxon>
        <taxon>Litchfieldia</taxon>
    </lineage>
</organism>
<feature type="transmembrane region" description="Helical" evidence="7">
    <location>
        <begin position="193"/>
        <end position="213"/>
    </location>
</feature>
<dbReference type="InterPro" id="IPR016120">
    <property type="entry name" value="Sig_transdc_His_kin_SpoOB"/>
</dbReference>
<dbReference type="PANTHER" id="PTHR40448">
    <property type="entry name" value="TWO-COMPONENT SENSOR HISTIDINE KINASE"/>
    <property type="match status" value="1"/>
</dbReference>
<keyword evidence="5" id="KW-0067">ATP-binding</keyword>
<keyword evidence="7" id="KW-0472">Membrane</keyword>
<dbReference type="GO" id="GO:0005524">
    <property type="term" value="F:ATP binding"/>
    <property type="evidence" value="ECO:0007669"/>
    <property type="project" value="UniProtKB-KW"/>
</dbReference>
<dbReference type="SUPFAM" id="SSF103190">
    <property type="entry name" value="Sensory domain-like"/>
    <property type="match status" value="1"/>
</dbReference>
<keyword evidence="2" id="KW-0808">Transferase</keyword>
<dbReference type="AlphaFoldDB" id="A0A1H0W006"/>
<dbReference type="InterPro" id="IPR036890">
    <property type="entry name" value="HATPase_C_sf"/>
</dbReference>
<keyword evidence="4 9" id="KW-0418">Kinase</keyword>
<evidence type="ECO:0000256" key="1">
    <source>
        <dbReference type="ARBA" id="ARBA00022553"/>
    </source>
</evidence>
<dbReference type="SMART" id="SM00387">
    <property type="entry name" value="HATPase_c"/>
    <property type="match status" value="1"/>
</dbReference>
<dbReference type="SUPFAM" id="SSF55874">
    <property type="entry name" value="ATPase domain of HSP90 chaperone/DNA topoisomerase II/histidine kinase"/>
    <property type="match status" value="1"/>
</dbReference>
<dbReference type="Pfam" id="PF14689">
    <property type="entry name" value="SPOB_a"/>
    <property type="match status" value="1"/>
</dbReference>
<keyword evidence="3" id="KW-0547">Nucleotide-binding</keyword>
<dbReference type="SUPFAM" id="SSF55890">
    <property type="entry name" value="Sporulation response regulatory protein Spo0B"/>
    <property type="match status" value="1"/>
</dbReference>
<evidence type="ECO:0000256" key="2">
    <source>
        <dbReference type="ARBA" id="ARBA00022679"/>
    </source>
</evidence>
<keyword evidence="1" id="KW-0597">Phosphoprotein</keyword>
<keyword evidence="7" id="KW-0812">Transmembrane</keyword>